<comment type="caution">
    <text evidence="7">The sequence shown here is derived from an EMBL/GenBank/DDBJ whole genome shotgun (WGS) entry which is preliminary data.</text>
</comment>
<dbReference type="InterPro" id="IPR014628">
    <property type="entry name" value="Man6P_isomerase_Firm_short"/>
</dbReference>
<dbReference type="GO" id="GO:0016853">
    <property type="term" value="F:isomerase activity"/>
    <property type="evidence" value="ECO:0007669"/>
    <property type="project" value="UniProtKB-KW"/>
</dbReference>
<protein>
    <recommendedName>
        <fullName evidence="3">Phosphohexomutase</fullName>
    </recommendedName>
    <alternativeName>
        <fullName evidence="4">Phosphomannose isomerase</fullName>
    </alternativeName>
</protein>
<evidence type="ECO:0000256" key="4">
    <source>
        <dbReference type="ARBA" id="ARBA00030762"/>
    </source>
</evidence>
<dbReference type="InterPro" id="IPR011051">
    <property type="entry name" value="RmlC_Cupin_sf"/>
</dbReference>
<evidence type="ECO:0000256" key="2">
    <source>
        <dbReference type="ARBA" id="ARBA00022833"/>
    </source>
</evidence>
<evidence type="ECO:0000256" key="3">
    <source>
        <dbReference type="ARBA" id="ARBA00029741"/>
    </source>
</evidence>
<evidence type="ECO:0000256" key="1">
    <source>
        <dbReference type="ARBA" id="ARBA00022723"/>
    </source>
</evidence>
<dbReference type="InterPro" id="IPR046457">
    <property type="entry name" value="PMI_typeI_cat"/>
</dbReference>
<dbReference type="EMBL" id="JAUDDZ010000005">
    <property type="protein sequence ID" value="MDM8274927.1"/>
    <property type="molecule type" value="Genomic_DNA"/>
</dbReference>
<dbReference type="Gene3D" id="2.60.120.10">
    <property type="entry name" value="Jelly Rolls"/>
    <property type="match status" value="2"/>
</dbReference>
<evidence type="ECO:0000259" key="5">
    <source>
        <dbReference type="Pfam" id="PF20511"/>
    </source>
</evidence>
<organism evidence="7 8">
    <name type="scientific">Enorma phocaeensis</name>
    <dbReference type="NCBI Taxonomy" id="1871019"/>
    <lineage>
        <taxon>Bacteria</taxon>
        <taxon>Bacillati</taxon>
        <taxon>Actinomycetota</taxon>
        <taxon>Coriobacteriia</taxon>
        <taxon>Coriobacteriales</taxon>
        <taxon>Coriobacteriaceae</taxon>
        <taxon>Enorma</taxon>
    </lineage>
</organism>
<keyword evidence="8" id="KW-1185">Reference proteome</keyword>
<keyword evidence="1" id="KW-0479">Metal-binding</keyword>
<name>A0ABT7V8U3_9ACTN</name>
<keyword evidence="7" id="KW-0413">Isomerase</keyword>
<dbReference type="CDD" id="cd07010">
    <property type="entry name" value="cupin_PMI_type_I_N_bac"/>
    <property type="match status" value="1"/>
</dbReference>
<feature type="domain" description="Mannose-6-phosphate isomerase cupin" evidence="6">
    <location>
        <begin position="242"/>
        <end position="308"/>
    </location>
</feature>
<dbReference type="Pfam" id="PF20511">
    <property type="entry name" value="PMI_typeI_cat"/>
    <property type="match status" value="1"/>
</dbReference>
<reference evidence="8" key="1">
    <citation type="submission" date="2023-06" db="EMBL/GenBank/DDBJ databases">
        <title>Identification and characterization of horizontal gene transfer across gut microbiota members of farm animals based on homology search.</title>
        <authorList>
            <person name="Zeman M."/>
            <person name="Kubasova T."/>
            <person name="Jahodarova E."/>
            <person name="Nykrynova M."/>
            <person name="Rychlik I."/>
        </authorList>
    </citation>
    <scope>NUCLEOTIDE SEQUENCE [LARGE SCALE GENOMIC DNA]</scope>
    <source>
        <strain evidence="8">154_Feed</strain>
    </source>
</reference>
<proteinExistence type="predicted"/>
<dbReference type="InterPro" id="IPR049071">
    <property type="entry name" value="MPI_cupin_dom"/>
</dbReference>
<dbReference type="RefSeq" id="WP_204673172.1">
    <property type="nucleotide sequence ID" value="NZ_JACJKQ010000014.1"/>
</dbReference>
<evidence type="ECO:0000313" key="7">
    <source>
        <dbReference type="EMBL" id="MDM8274927.1"/>
    </source>
</evidence>
<feature type="domain" description="Phosphomannose isomerase type I catalytic" evidence="5">
    <location>
        <begin position="5"/>
        <end position="104"/>
    </location>
</feature>
<dbReference type="PANTHER" id="PTHR42742:SF3">
    <property type="entry name" value="FRUCTOKINASE"/>
    <property type="match status" value="1"/>
</dbReference>
<dbReference type="PIRSF" id="PIRSF036894">
    <property type="entry name" value="PMI_Firm_short"/>
    <property type="match status" value="1"/>
</dbReference>
<dbReference type="Proteomes" id="UP001529421">
    <property type="component" value="Unassembled WGS sequence"/>
</dbReference>
<dbReference type="InterPro" id="IPR051804">
    <property type="entry name" value="Carb_Metab_Reg_Kinase/Isom"/>
</dbReference>
<dbReference type="InterPro" id="IPR014710">
    <property type="entry name" value="RmlC-like_jellyroll"/>
</dbReference>
<accession>A0ABT7V8U3</accession>
<dbReference type="SUPFAM" id="SSF51182">
    <property type="entry name" value="RmlC-like cupins"/>
    <property type="match status" value="1"/>
</dbReference>
<dbReference type="Pfam" id="PF21621">
    <property type="entry name" value="MPI_cupin_dom"/>
    <property type="match status" value="1"/>
</dbReference>
<evidence type="ECO:0000313" key="8">
    <source>
        <dbReference type="Proteomes" id="UP001529421"/>
    </source>
</evidence>
<sequence length="309" mass="33775">MESIITLEPVFKGKIWGGRKLETEFGYQIPDGPVGECWAISAHPNGDCVITSGEYEGKTLSWLWDAHRELFGNAEGDVFPLLVKIIDAKDDLSIQVHPDDAYAAEHENGSLGKRECWYVLSAEEGGTIIVGQRARSREEFAQMVEEGRWGELLNELPIKAGDFFQIDPGTVHAIKGGTVILESQQSSDVTYRVYDYDRKQDDGTLRPLHMQQALDVIDFDQVPPASGSVELGDEAVSELVSNSCYTVDLVRVAGEVTVPCECPFTCVSVVEGEGTLNGMPVKKGSHLLALSACEALELDGTMTLVISHL</sequence>
<keyword evidence="2" id="KW-0862">Zinc</keyword>
<evidence type="ECO:0000259" key="6">
    <source>
        <dbReference type="Pfam" id="PF21621"/>
    </source>
</evidence>
<gene>
    <name evidence="7" type="ORF">QUW28_05355</name>
</gene>
<dbReference type="PANTHER" id="PTHR42742">
    <property type="entry name" value="TRANSCRIPTIONAL REPRESSOR MPRA"/>
    <property type="match status" value="1"/>
</dbReference>